<dbReference type="PANTHER" id="PTHR23011">
    <property type="entry name" value="CYCLIC NUCLEOTIDE-BINDING DOMAIN CONTAINING PROTEIN"/>
    <property type="match status" value="1"/>
</dbReference>
<keyword evidence="4" id="KW-1185">Reference proteome</keyword>
<dbReference type="InterPro" id="IPR014710">
    <property type="entry name" value="RmlC-like_jellyroll"/>
</dbReference>
<dbReference type="AlphaFoldDB" id="A0AAV8W907"/>
<dbReference type="Gene3D" id="2.60.120.10">
    <property type="entry name" value="Jelly Rolls"/>
    <property type="match status" value="1"/>
</dbReference>
<evidence type="ECO:0000259" key="2">
    <source>
        <dbReference type="PROSITE" id="PS50042"/>
    </source>
</evidence>
<reference evidence="3 4" key="1">
    <citation type="journal article" date="2023" name="Insect Mol. Biol.">
        <title>Genome sequencing provides insights into the evolution of gene families encoding plant cell wall-degrading enzymes in longhorned beetles.</title>
        <authorList>
            <person name="Shin N.R."/>
            <person name="Okamura Y."/>
            <person name="Kirsch R."/>
            <person name="Pauchet Y."/>
        </authorList>
    </citation>
    <scope>NUCLEOTIDE SEQUENCE [LARGE SCALE GENOMIC DNA]</scope>
    <source>
        <strain evidence="3">EAD_L_NR</strain>
    </source>
</reference>
<dbReference type="InterPro" id="IPR018490">
    <property type="entry name" value="cNMP-bd_dom_sf"/>
</dbReference>
<evidence type="ECO:0000256" key="1">
    <source>
        <dbReference type="SAM" id="MobiDB-lite"/>
    </source>
</evidence>
<dbReference type="Pfam" id="PF00027">
    <property type="entry name" value="cNMP_binding"/>
    <property type="match status" value="1"/>
</dbReference>
<dbReference type="InterPro" id="IPR000595">
    <property type="entry name" value="cNMP-bd_dom"/>
</dbReference>
<feature type="compositionally biased region" description="Low complexity" evidence="1">
    <location>
        <begin position="357"/>
        <end position="366"/>
    </location>
</feature>
<dbReference type="SUPFAM" id="SSF51206">
    <property type="entry name" value="cAMP-binding domain-like"/>
    <property type="match status" value="2"/>
</dbReference>
<evidence type="ECO:0000313" key="4">
    <source>
        <dbReference type="Proteomes" id="UP001159042"/>
    </source>
</evidence>
<gene>
    <name evidence="3" type="ORF">NQ315_007659</name>
</gene>
<accession>A0AAV8W907</accession>
<name>A0AAV8W907_9CUCU</name>
<dbReference type="PROSITE" id="PS50042">
    <property type="entry name" value="CNMP_BINDING_3"/>
    <property type="match status" value="1"/>
</dbReference>
<comment type="caution">
    <text evidence="3">The sequence shown here is derived from an EMBL/GenBank/DDBJ whole genome shotgun (WGS) entry which is preliminary data.</text>
</comment>
<sequence>MSKKVKKMPSLTPEEKERCRIRARMRFKAVVRLVIENLFWLQDVGDYKLTDNVMKNIQLLTRRKVKKCTLTLQERAILNKRKEDRTEEDNQILNRAIGGLKCFRRYPPAVKAQLAAVTYYCYIPPGRVIVKQGHKAHAMYFMLSGEAAVTVSRVDKVLNEVIVEDVGVIEPGTMFGEVALIHDICRLATLTTTMPCELLMIKKEDFDIVLKDTVMKAWEEIQRILNKFSYFKNWEDVIKRECSIMSRTKVYTPEEIVLGDGCGLPDYVYFITKGNCMIIEHLKLQVYYVNDVKKYRLYKPKRKEREVEAKNRSWQQEGEVLRPAKTGKSIMLQSAPSSRERKSKVQSLAEDVKTSSRRSSMSGSRKSTLRHSGDSRKERKSVKCKTDAQDLCDADQDDDNDLRSLSIHYANPVKARGSLSKMGLGMRMSATKDLIDSSKYLKSCTSFECFGDPSDVETHFVKVCDMIEGACFNIGENFVNRRVVAKVPTNCLLVPRYWLMKNNIDNIWNKVQQFLNKHIPGSEQIFQHFLEEQKFLKYRKQLIRDLLSQKRVANNNSIHNVPYSIRLKEGVDVDYGL</sequence>
<protein>
    <recommendedName>
        <fullName evidence="2">Cyclic nucleotide-binding domain-containing protein</fullName>
    </recommendedName>
</protein>
<organism evidence="3 4">
    <name type="scientific">Exocentrus adspersus</name>
    <dbReference type="NCBI Taxonomy" id="1586481"/>
    <lineage>
        <taxon>Eukaryota</taxon>
        <taxon>Metazoa</taxon>
        <taxon>Ecdysozoa</taxon>
        <taxon>Arthropoda</taxon>
        <taxon>Hexapoda</taxon>
        <taxon>Insecta</taxon>
        <taxon>Pterygota</taxon>
        <taxon>Neoptera</taxon>
        <taxon>Endopterygota</taxon>
        <taxon>Coleoptera</taxon>
        <taxon>Polyphaga</taxon>
        <taxon>Cucujiformia</taxon>
        <taxon>Chrysomeloidea</taxon>
        <taxon>Cerambycidae</taxon>
        <taxon>Lamiinae</taxon>
        <taxon>Acanthocinini</taxon>
        <taxon>Exocentrus</taxon>
    </lineage>
</organism>
<dbReference type="SMART" id="SM00100">
    <property type="entry name" value="cNMP"/>
    <property type="match status" value="1"/>
</dbReference>
<evidence type="ECO:0000313" key="3">
    <source>
        <dbReference type="EMBL" id="KAJ8922627.1"/>
    </source>
</evidence>
<feature type="domain" description="Cyclic nucleotide-binding" evidence="2">
    <location>
        <begin position="102"/>
        <end position="227"/>
    </location>
</feature>
<dbReference type="PANTHER" id="PTHR23011:SF41">
    <property type="entry name" value="CYCLIC NUCLEOTIDE-BINDING DOMAIN-CONTAINING PROTEIN"/>
    <property type="match status" value="1"/>
</dbReference>
<dbReference type="Proteomes" id="UP001159042">
    <property type="component" value="Unassembled WGS sequence"/>
</dbReference>
<dbReference type="EMBL" id="JANEYG010000006">
    <property type="protein sequence ID" value="KAJ8922627.1"/>
    <property type="molecule type" value="Genomic_DNA"/>
</dbReference>
<feature type="region of interest" description="Disordered" evidence="1">
    <location>
        <begin position="325"/>
        <end position="382"/>
    </location>
</feature>
<proteinExistence type="predicted"/>
<dbReference type="CDD" id="cd00038">
    <property type="entry name" value="CAP_ED"/>
    <property type="match status" value="1"/>
</dbReference>